<name>A0A1A9X3R2_9MUSC</name>
<reference evidence="1" key="2">
    <citation type="submission" date="2020-05" db="UniProtKB">
        <authorList>
            <consortium name="EnsemblMetazoa"/>
        </authorList>
    </citation>
    <scope>IDENTIFICATION</scope>
    <source>
        <strain evidence="1">IAEA</strain>
    </source>
</reference>
<proteinExistence type="predicted"/>
<evidence type="ECO:0000313" key="2">
    <source>
        <dbReference type="Proteomes" id="UP000091820"/>
    </source>
</evidence>
<evidence type="ECO:0008006" key="3">
    <source>
        <dbReference type="Google" id="ProtNLM"/>
    </source>
</evidence>
<dbReference type="STRING" id="37001.A0A1A9X3R2"/>
<dbReference type="GO" id="GO:0042148">
    <property type="term" value="P:DNA strand invasion"/>
    <property type="evidence" value="ECO:0007669"/>
    <property type="project" value="TreeGrafter"/>
</dbReference>
<keyword evidence="2" id="KW-1185">Reference proteome</keyword>
<dbReference type="GO" id="GO:0000724">
    <property type="term" value="P:double-strand break repair via homologous recombination"/>
    <property type="evidence" value="ECO:0007669"/>
    <property type="project" value="InterPro"/>
</dbReference>
<dbReference type="GO" id="GO:0005657">
    <property type="term" value="C:replication fork"/>
    <property type="evidence" value="ECO:0007669"/>
    <property type="project" value="InterPro"/>
</dbReference>
<dbReference type="Proteomes" id="UP000091820">
    <property type="component" value="Unassembled WGS sequence"/>
</dbReference>
<dbReference type="EnsemblMetazoa" id="GBRI043180-RA">
    <property type="protein sequence ID" value="GBRI043180-PA"/>
    <property type="gene ID" value="GBRI043180"/>
</dbReference>
<dbReference type="PANTHER" id="PTHR46644">
    <property type="entry name" value="DNA REPAIR PROTEIN XRCC2"/>
    <property type="match status" value="1"/>
</dbReference>
<dbReference type="AlphaFoldDB" id="A0A1A9X3R2"/>
<accession>A0A1A9X3R2</accession>
<dbReference type="GO" id="GO:0033063">
    <property type="term" value="C:Rad51B-Rad51C-Rad51D-XRCC2 complex"/>
    <property type="evidence" value="ECO:0007669"/>
    <property type="project" value="InterPro"/>
</dbReference>
<dbReference type="VEuPathDB" id="VectorBase:GBRI043180"/>
<sequence length="189" mass="22276">MARAVLSNWSEGRYCEIIFIDLTHKFDVMHFANHHLRHIILTQNDEIVLTPEEENAAVQKSLESITLLNCHSLEQFEIAFTELEDLIWHNNNIGLLVIDGLERFYWEDCHQRLQRMSTYYKKWVTKLQQICQEHNLSCCFTVESSHLKTKAEVIIDYELKISKKDANGLSKLNNRIFFTDENGINFVDE</sequence>
<reference evidence="2" key="1">
    <citation type="submission" date="2014-03" db="EMBL/GenBank/DDBJ databases">
        <authorList>
            <person name="Aksoy S."/>
            <person name="Warren W."/>
            <person name="Wilson R.K."/>
        </authorList>
    </citation>
    <scope>NUCLEOTIDE SEQUENCE [LARGE SCALE GENOMIC DNA]</scope>
    <source>
        <strain evidence="2">IAEA</strain>
    </source>
</reference>
<dbReference type="GO" id="GO:0000400">
    <property type="term" value="F:four-way junction DNA binding"/>
    <property type="evidence" value="ECO:0007669"/>
    <property type="project" value="TreeGrafter"/>
</dbReference>
<dbReference type="Gene3D" id="3.40.50.300">
    <property type="entry name" value="P-loop containing nucleotide triphosphate hydrolases"/>
    <property type="match status" value="1"/>
</dbReference>
<dbReference type="InterPro" id="IPR030547">
    <property type="entry name" value="XRCC2"/>
</dbReference>
<evidence type="ECO:0000313" key="1">
    <source>
        <dbReference type="EnsemblMetazoa" id="GBRI043180-PA"/>
    </source>
</evidence>
<dbReference type="PANTHER" id="PTHR46644:SF2">
    <property type="entry name" value="DNA REPAIR PROTEIN XRCC2"/>
    <property type="match status" value="1"/>
</dbReference>
<dbReference type="SUPFAM" id="SSF52540">
    <property type="entry name" value="P-loop containing nucleoside triphosphate hydrolases"/>
    <property type="match status" value="1"/>
</dbReference>
<dbReference type="GO" id="GO:0005813">
    <property type="term" value="C:centrosome"/>
    <property type="evidence" value="ECO:0007669"/>
    <property type="project" value="TreeGrafter"/>
</dbReference>
<protein>
    <recommendedName>
        <fullName evidence="3">DNA recombination and repair protein Rad51-like C-terminal domain-containing protein</fullName>
    </recommendedName>
</protein>
<dbReference type="InterPro" id="IPR027417">
    <property type="entry name" value="P-loop_NTPase"/>
</dbReference>
<organism evidence="1 2">
    <name type="scientific">Glossina brevipalpis</name>
    <dbReference type="NCBI Taxonomy" id="37001"/>
    <lineage>
        <taxon>Eukaryota</taxon>
        <taxon>Metazoa</taxon>
        <taxon>Ecdysozoa</taxon>
        <taxon>Arthropoda</taxon>
        <taxon>Hexapoda</taxon>
        <taxon>Insecta</taxon>
        <taxon>Pterygota</taxon>
        <taxon>Neoptera</taxon>
        <taxon>Endopterygota</taxon>
        <taxon>Diptera</taxon>
        <taxon>Brachycera</taxon>
        <taxon>Muscomorpha</taxon>
        <taxon>Hippoboscoidea</taxon>
        <taxon>Glossinidae</taxon>
        <taxon>Glossina</taxon>
    </lineage>
</organism>